<feature type="domain" description="SsuA/THI5-like" evidence="2">
    <location>
        <begin position="53"/>
        <end position="240"/>
    </location>
</feature>
<dbReference type="Proteomes" id="UP000539642">
    <property type="component" value="Unassembled WGS sequence"/>
</dbReference>
<protein>
    <submittedName>
        <fullName evidence="3">NitT/TauT family transport system substrate-binding protein</fullName>
    </submittedName>
</protein>
<dbReference type="EMBL" id="JACHEO010000008">
    <property type="protein sequence ID" value="MBB5348022.1"/>
    <property type="molecule type" value="Genomic_DNA"/>
</dbReference>
<dbReference type="Pfam" id="PF09084">
    <property type="entry name" value="NMT1"/>
    <property type="match status" value="1"/>
</dbReference>
<comment type="caution">
    <text evidence="3">The sequence shown here is derived from an EMBL/GenBank/DDBJ whole genome shotgun (WGS) entry which is preliminary data.</text>
</comment>
<feature type="signal peptide" evidence="1">
    <location>
        <begin position="1"/>
        <end position="25"/>
    </location>
</feature>
<reference evidence="3 4" key="1">
    <citation type="submission" date="2020-08" db="EMBL/GenBank/DDBJ databases">
        <title>Genomic Encyclopedia of Type Strains, Phase IV (KMG-IV): sequencing the most valuable type-strain genomes for metagenomic binning, comparative biology and taxonomic classification.</title>
        <authorList>
            <person name="Goeker M."/>
        </authorList>
    </citation>
    <scope>NUCLEOTIDE SEQUENCE [LARGE SCALE GENOMIC DNA]</scope>
    <source>
        <strain evidence="3 4">DSM 28570</strain>
    </source>
</reference>
<gene>
    <name evidence="3" type="ORF">HNQ81_001753</name>
</gene>
<proteinExistence type="predicted"/>
<dbReference type="AlphaFoldDB" id="A0A840UQF6"/>
<organism evidence="3 4">
    <name type="scientific">Desulfoprunum benzoelyticum</name>
    <dbReference type="NCBI Taxonomy" id="1506996"/>
    <lineage>
        <taxon>Bacteria</taxon>
        <taxon>Pseudomonadati</taxon>
        <taxon>Thermodesulfobacteriota</taxon>
        <taxon>Desulfobulbia</taxon>
        <taxon>Desulfobulbales</taxon>
        <taxon>Desulfobulbaceae</taxon>
        <taxon>Desulfoprunum</taxon>
    </lineage>
</organism>
<evidence type="ECO:0000256" key="1">
    <source>
        <dbReference type="SAM" id="SignalP"/>
    </source>
</evidence>
<evidence type="ECO:0000313" key="4">
    <source>
        <dbReference type="Proteomes" id="UP000539642"/>
    </source>
</evidence>
<accession>A0A840UQF6</accession>
<dbReference type="InterPro" id="IPR015168">
    <property type="entry name" value="SsuA/THI5"/>
</dbReference>
<evidence type="ECO:0000313" key="3">
    <source>
        <dbReference type="EMBL" id="MBB5348022.1"/>
    </source>
</evidence>
<keyword evidence="1" id="KW-0732">Signal</keyword>
<evidence type="ECO:0000259" key="2">
    <source>
        <dbReference type="Pfam" id="PF09084"/>
    </source>
</evidence>
<sequence length="327" mass="35164">MTVLRLVIAVLAACIVFGQSQVAHGGHFRVGTWKTAQTIQPFFYRDHLAAGDTVEVFAFTNPADQKTALLAGSLDMTGTTVAHAIQSAVMGQPVVVVAALCHKASALVVRSDGPVRIIADLRGKRIGYVPGTMHEILLRETLEAAGLSPTQDVTLVRIDFFDMATALAQGAIDAFLSGEPFPSVAVAQGYGRILSYPYYDGAVGTINAALLVTRAMIERQPAAVQRLVNAHAGATEALRQDRDRWLARAESFGTPRAVLDQAAGNIELAWAIDAEFIGRARALGKRMQALGIIDRQPDYDKLFDLRFVGSVDLRPRSEQVRGGGEGR</sequence>
<dbReference type="PANTHER" id="PTHR30024:SF42">
    <property type="entry name" value="ALIPHATIC SULFONATES-BINDING PROTEIN-RELATED"/>
    <property type="match status" value="1"/>
</dbReference>
<feature type="chain" id="PRO_5032986032" evidence="1">
    <location>
        <begin position="26"/>
        <end position="327"/>
    </location>
</feature>
<keyword evidence="4" id="KW-1185">Reference proteome</keyword>
<dbReference type="Gene3D" id="3.40.190.10">
    <property type="entry name" value="Periplasmic binding protein-like II"/>
    <property type="match status" value="2"/>
</dbReference>
<dbReference type="PANTHER" id="PTHR30024">
    <property type="entry name" value="ALIPHATIC SULFONATES-BINDING PROTEIN-RELATED"/>
    <property type="match status" value="1"/>
</dbReference>
<name>A0A840UQF6_9BACT</name>
<dbReference type="RefSeq" id="WP_183350355.1">
    <property type="nucleotide sequence ID" value="NZ_JACHEO010000008.1"/>
</dbReference>
<dbReference type="CDD" id="cd01008">
    <property type="entry name" value="PBP2_NrtA_SsuA_CpmA_like"/>
    <property type="match status" value="1"/>
</dbReference>
<dbReference type="SUPFAM" id="SSF53850">
    <property type="entry name" value="Periplasmic binding protein-like II"/>
    <property type="match status" value="1"/>
</dbReference>